<reference evidence="2" key="1">
    <citation type="submission" date="2020-02" db="EMBL/GenBank/DDBJ databases">
        <authorList>
            <person name="Meier V. D."/>
        </authorList>
    </citation>
    <scope>NUCLEOTIDE SEQUENCE</scope>
    <source>
        <strain evidence="2">AVDCRST_MAG56</strain>
    </source>
</reference>
<name>A0A6J4LJ92_9SPHI</name>
<evidence type="ECO:0000313" key="2">
    <source>
        <dbReference type="EMBL" id="CAA9333763.1"/>
    </source>
</evidence>
<organism evidence="2">
    <name type="scientific">uncultured Cytophagales bacterium</name>
    <dbReference type="NCBI Taxonomy" id="158755"/>
    <lineage>
        <taxon>Bacteria</taxon>
        <taxon>Pseudomonadati</taxon>
        <taxon>Bacteroidota</taxon>
        <taxon>Sphingobacteriia</taxon>
        <taxon>Sphingobacteriales</taxon>
        <taxon>environmental samples</taxon>
    </lineage>
</organism>
<gene>
    <name evidence="2" type="ORF">AVDCRST_MAG56-7588</name>
</gene>
<accession>A0A6J4LJ92</accession>
<dbReference type="EMBL" id="CADCTQ010000632">
    <property type="protein sequence ID" value="CAA9333763.1"/>
    <property type="molecule type" value="Genomic_DNA"/>
</dbReference>
<protein>
    <submittedName>
        <fullName evidence="2">Uncharacterized protein</fullName>
    </submittedName>
</protein>
<evidence type="ECO:0000256" key="1">
    <source>
        <dbReference type="SAM" id="MobiDB-lite"/>
    </source>
</evidence>
<feature type="compositionally biased region" description="Basic and acidic residues" evidence="1">
    <location>
        <begin position="29"/>
        <end position="40"/>
    </location>
</feature>
<feature type="compositionally biased region" description="Basic and acidic residues" evidence="1">
    <location>
        <begin position="101"/>
        <end position="111"/>
    </location>
</feature>
<feature type="non-terminal residue" evidence="2">
    <location>
        <position position="1"/>
    </location>
</feature>
<dbReference type="AlphaFoldDB" id="A0A6J4LJ92"/>
<sequence length="137" mass="14259">ASTRFVARPRLPAGAHPLPAVAPPAGVAGERRPGRPESRHRGTGPANDASPGGRTALPGRPGRAGAPRTGRRPGPNLAFSRKKPAHGDQAPGQRRNVPGPDRADPGPDRRKPAIAQFAEDQGVPPPPHTRTAAFSRM</sequence>
<feature type="region of interest" description="Disordered" evidence="1">
    <location>
        <begin position="1"/>
        <end position="137"/>
    </location>
</feature>
<feature type="compositionally biased region" description="Low complexity" evidence="1">
    <location>
        <begin position="11"/>
        <end position="28"/>
    </location>
</feature>
<feature type="compositionally biased region" description="Low complexity" evidence="1">
    <location>
        <begin position="51"/>
        <end position="75"/>
    </location>
</feature>
<proteinExistence type="predicted"/>
<feature type="non-terminal residue" evidence="2">
    <location>
        <position position="137"/>
    </location>
</feature>